<reference evidence="2 3" key="1">
    <citation type="submission" date="2024-03" db="EMBL/GenBank/DDBJ databases">
        <authorList>
            <person name="Gkanogiannis A."/>
            <person name="Becerra Lopez-Lavalle L."/>
        </authorList>
    </citation>
    <scope>NUCLEOTIDE SEQUENCE [LARGE SCALE GENOMIC DNA]</scope>
</reference>
<dbReference type="EMBL" id="OZ021740">
    <property type="protein sequence ID" value="CAK9324505.1"/>
    <property type="molecule type" value="Genomic_DNA"/>
</dbReference>
<proteinExistence type="predicted"/>
<evidence type="ECO:0000313" key="2">
    <source>
        <dbReference type="EMBL" id="CAK9324505.1"/>
    </source>
</evidence>
<gene>
    <name evidence="2" type="ORF">CITCOLO1_LOCUS16743</name>
</gene>
<evidence type="ECO:0000256" key="1">
    <source>
        <dbReference type="SAM" id="MobiDB-lite"/>
    </source>
</evidence>
<dbReference type="PANTHER" id="PTHR47290">
    <property type="entry name" value="RING FINGER PROTEIN"/>
    <property type="match status" value="1"/>
</dbReference>
<evidence type="ECO:0008006" key="4">
    <source>
        <dbReference type="Google" id="ProtNLM"/>
    </source>
</evidence>
<dbReference type="InterPro" id="IPR044171">
    <property type="entry name" value="LAX2-like"/>
</dbReference>
<keyword evidence="3" id="KW-1185">Reference proteome</keyword>
<name>A0ABP0YY72_9ROSI</name>
<feature type="compositionally biased region" description="Polar residues" evidence="1">
    <location>
        <begin position="62"/>
        <end position="72"/>
    </location>
</feature>
<feature type="region of interest" description="Disordered" evidence="1">
    <location>
        <begin position="53"/>
        <end position="81"/>
    </location>
</feature>
<sequence length="363" mass="39681">MTMVAALNHLSKHHPCGGADHLMNGGAPLCHQYYYYYYNYYLGSDHPHLLSLDPPMAEDDSTTNSLNDQAPSNKDDGWLQLSIGGSGGGGGVTGVKYDQRELIVPERTSGLVELDLLPGGGRDIPTSYSRWVSDFSSPETATTSKTGTGAGMRMGVETGIGMPLFFGTPSSSNFVQQEINWAFRPVAGIGTVARVPSSSSPSTSAVSSSYSLPVSSRRSSYLGRPLIQFQSVGADTATAGPSSDVRIISPPRRPHSGIWFTLKALENQGKEPFLPQISKNYLRIKDEKMTVGLVMKYLVNKLHLDSESEIEIRCRGQELLPFWTLQHVRDTIWSTSSSHSLFTLLPHSSTTNHLMLLHYGRKN</sequence>
<dbReference type="PANTHER" id="PTHR47290:SF4">
    <property type="entry name" value="RING FINGER PROTEIN"/>
    <property type="match status" value="1"/>
</dbReference>
<dbReference type="Gene3D" id="3.10.20.90">
    <property type="entry name" value="Phosphatidylinositol 3-kinase Catalytic Subunit, Chain A, domain 1"/>
    <property type="match status" value="1"/>
</dbReference>
<protein>
    <recommendedName>
        <fullName evidence="4">Protein LAX PANICLE 2-like</fullName>
    </recommendedName>
</protein>
<dbReference type="Proteomes" id="UP001642487">
    <property type="component" value="Chromosome 6"/>
</dbReference>
<accession>A0ABP0YY72</accession>
<evidence type="ECO:0000313" key="3">
    <source>
        <dbReference type="Proteomes" id="UP001642487"/>
    </source>
</evidence>
<organism evidence="2 3">
    <name type="scientific">Citrullus colocynthis</name>
    <name type="common">colocynth</name>
    <dbReference type="NCBI Taxonomy" id="252529"/>
    <lineage>
        <taxon>Eukaryota</taxon>
        <taxon>Viridiplantae</taxon>
        <taxon>Streptophyta</taxon>
        <taxon>Embryophyta</taxon>
        <taxon>Tracheophyta</taxon>
        <taxon>Spermatophyta</taxon>
        <taxon>Magnoliopsida</taxon>
        <taxon>eudicotyledons</taxon>
        <taxon>Gunneridae</taxon>
        <taxon>Pentapetalae</taxon>
        <taxon>rosids</taxon>
        <taxon>fabids</taxon>
        <taxon>Cucurbitales</taxon>
        <taxon>Cucurbitaceae</taxon>
        <taxon>Benincaseae</taxon>
        <taxon>Citrullus</taxon>
    </lineage>
</organism>